<dbReference type="EMBL" id="PISE01000004">
    <property type="protein sequence ID" value="PKG25315.1"/>
    <property type="molecule type" value="Genomic_DNA"/>
</dbReference>
<evidence type="ECO:0000259" key="3">
    <source>
        <dbReference type="PROSITE" id="PS50977"/>
    </source>
</evidence>
<dbReference type="GO" id="GO:0003677">
    <property type="term" value="F:DNA binding"/>
    <property type="evidence" value="ECO:0007669"/>
    <property type="project" value="UniProtKB-UniRule"/>
</dbReference>
<keyword evidence="1 2" id="KW-0238">DNA-binding</keyword>
<dbReference type="RefSeq" id="WP_101175420.1">
    <property type="nucleotide sequence ID" value="NZ_PISE01000004.1"/>
</dbReference>
<name>A0A2N0Z720_9BACI</name>
<evidence type="ECO:0000313" key="4">
    <source>
        <dbReference type="EMBL" id="PKG25315.1"/>
    </source>
</evidence>
<dbReference type="PRINTS" id="PR00455">
    <property type="entry name" value="HTHTETR"/>
</dbReference>
<dbReference type="PANTHER" id="PTHR30328:SF54">
    <property type="entry name" value="HTH-TYPE TRANSCRIPTIONAL REPRESSOR SCO4008"/>
    <property type="match status" value="1"/>
</dbReference>
<reference evidence="4 5" key="1">
    <citation type="journal article" date="2003" name="Int. J. Syst. Evol. Microbiol.">
        <title>Bacillus nealsonii sp. nov., isolated from a spacecraft-assembly facility, whose spores are gamma-radiation resistant.</title>
        <authorList>
            <person name="Venkateswaran K."/>
            <person name="Kempf M."/>
            <person name="Chen F."/>
            <person name="Satomi M."/>
            <person name="Nicholson W."/>
            <person name="Kern R."/>
        </authorList>
    </citation>
    <scope>NUCLEOTIDE SEQUENCE [LARGE SCALE GENOMIC DNA]</scope>
    <source>
        <strain evidence="4 5">FO-92</strain>
    </source>
</reference>
<feature type="DNA-binding region" description="H-T-H motif" evidence="2">
    <location>
        <begin position="32"/>
        <end position="51"/>
    </location>
</feature>
<comment type="caution">
    <text evidence="4">The sequence shown here is derived from an EMBL/GenBank/DDBJ whole genome shotgun (WGS) entry which is preliminary data.</text>
</comment>
<gene>
    <name evidence="4" type="ORF">CWS01_02220</name>
</gene>
<dbReference type="AlphaFoldDB" id="A0A2N0Z720"/>
<feature type="domain" description="HTH tetR-type" evidence="3">
    <location>
        <begin position="9"/>
        <end position="69"/>
    </location>
</feature>
<sequence length="198" mass="22860">MTKSSEKDRTTKTNILNATLELIKTEGLEKITLRKIAAAADVNLALINYYFGSKDKLINETLKVLLASFQEAFSILDEYSMPPKERFKTFLLQYINSIMVYPELLQEILGKGDISFESQLEYKNFMKTMGLNKIKMTIQEITGVEDSDILTMMMMQIHAAFFFPILMACKQNAPIMWNPIPIEKQIDHLFSHYFAKYS</sequence>
<dbReference type="GO" id="GO:0006355">
    <property type="term" value="P:regulation of DNA-templated transcription"/>
    <property type="evidence" value="ECO:0007669"/>
    <property type="project" value="UniProtKB-ARBA"/>
</dbReference>
<dbReference type="OrthoDB" id="9789566at2"/>
<dbReference type="InterPro" id="IPR023772">
    <property type="entry name" value="DNA-bd_HTH_TetR-type_CS"/>
</dbReference>
<dbReference type="InterPro" id="IPR001647">
    <property type="entry name" value="HTH_TetR"/>
</dbReference>
<dbReference type="Pfam" id="PF00440">
    <property type="entry name" value="TetR_N"/>
    <property type="match status" value="1"/>
</dbReference>
<dbReference type="PANTHER" id="PTHR30328">
    <property type="entry name" value="TRANSCRIPTIONAL REPRESSOR"/>
    <property type="match status" value="1"/>
</dbReference>
<evidence type="ECO:0000256" key="1">
    <source>
        <dbReference type="ARBA" id="ARBA00023125"/>
    </source>
</evidence>
<protein>
    <submittedName>
        <fullName evidence="4">TetR/AcrR family transcriptional regulator</fullName>
    </submittedName>
</protein>
<dbReference type="PROSITE" id="PS50977">
    <property type="entry name" value="HTH_TETR_2"/>
    <property type="match status" value="1"/>
</dbReference>
<accession>A0A2N0Z720</accession>
<organism evidence="4 5">
    <name type="scientific">Niallia nealsonii</name>
    <dbReference type="NCBI Taxonomy" id="115979"/>
    <lineage>
        <taxon>Bacteria</taxon>
        <taxon>Bacillati</taxon>
        <taxon>Bacillota</taxon>
        <taxon>Bacilli</taxon>
        <taxon>Bacillales</taxon>
        <taxon>Bacillaceae</taxon>
        <taxon>Niallia</taxon>
    </lineage>
</organism>
<keyword evidence="5" id="KW-1185">Reference proteome</keyword>
<evidence type="ECO:0000313" key="5">
    <source>
        <dbReference type="Proteomes" id="UP000233375"/>
    </source>
</evidence>
<dbReference type="PROSITE" id="PS01081">
    <property type="entry name" value="HTH_TETR_1"/>
    <property type="match status" value="1"/>
</dbReference>
<dbReference type="InterPro" id="IPR009057">
    <property type="entry name" value="Homeodomain-like_sf"/>
</dbReference>
<dbReference type="Proteomes" id="UP000233375">
    <property type="component" value="Unassembled WGS sequence"/>
</dbReference>
<dbReference type="SUPFAM" id="SSF46689">
    <property type="entry name" value="Homeodomain-like"/>
    <property type="match status" value="1"/>
</dbReference>
<dbReference type="InterPro" id="IPR050109">
    <property type="entry name" value="HTH-type_TetR-like_transc_reg"/>
</dbReference>
<proteinExistence type="predicted"/>
<evidence type="ECO:0000256" key="2">
    <source>
        <dbReference type="PROSITE-ProRule" id="PRU00335"/>
    </source>
</evidence>
<dbReference type="Gene3D" id="1.10.357.10">
    <property type="entry name" value="Tetracycline Repressor, domain 2"/>
    <property type="match status" value="1"/>
</dbReference>